<feature type="transmembrane region" description="Helical" evidence="7">
    <location>
        <begin position="99"/>
        <end position="122"/>
    </location>
</feature>
<dbReference type="InterPro" id="IPR000515">
    <property type="entry name" value="MetI-like"/>
</dbReference>
<organism evidence="9 10">
    <name type="scientific">Bifidobacterium scaligerum</name>
    <dbReference type="NCBI Taxonomy" id="2052656"/>
    <lineage>
        <taxon>Bacteria</taxon>
        <taxon>Bacillati</taxon>
        <taxon>Actinomycetota</taxon>
        <taxon>Actinomycetes</taxon>
        <taxon>Bifidobacteriales</taxon>
        <taxon>Bifidobacteriaceae</taxon>
        <taxon>Bifidobacterium</taxon>
    </lineage>
</organism>
<dbReference type="AlphaFoldDB" id="A0A2M9HN72"/>
<dbReference type="Gene3D" id="1.10.3720.10">
    <property type="entry name" value="MetI-like"/>
    <property type="match status" value="1"/>
</dbReference>
<evidence type="ECO:0000256" key="4">
    <source>
        <dbReference type="ARBA" id="ARBA00022692"/>
    </source>
</evidence>
<dbReference type="Proteomes" id="UP000228755">
    <property type="component" value="Unassembled WGS sequence"/>
</dbReference>
<dbReference type="OrthoDB" id="9812701at2"/>
<keyword evidence="10" id="KW-1185">Reference proteome</keyword>
<gene>
    <name evidence="9" type="ORF">CUU80_10535</name>
</gene>
<comment type="similarity">
    <text evidence="7">Belongs to the binding-protein-dependent transport system permease family.</text>
</comment>
<feature type="transmembrane region" description="Helical" evidence="7">
    <location>
        <begin position="134"/>
        <end position="152"/>
    </location>
</feature>
<accession>A0A2M9HN72</accession>
<keyword evidence="6 7" id="KW-0472">Membrane</keyword>
<evidence type="ECO:0000256" key="3">
    <source>
        <dbReference type="ARBA" id="ARBA00022475"/>
    </source>
</evidence>
<dbReference type="PROSITE" id="PS50928">
    <property type="entry name" value="ABC_TM1"/>
    <property type="match status" value="1"/>
</dbReference>
<keyword evidence="5 7" id="KW-1133">Transmembrane helix</keyword>
<evidence type="ECO:0000313" key="9">
    <source>
        <dbReference type="EMBL" id="PJM78231.1"/>
    </source>
</evidence>
<name>A0A2M9HN72_9BIFI</name>
<feature type="transmembrane region" description="Helical" evidence="7">
    <location>
        <begin position="216"/>
        <end position="241"/>
    </location>
</feature>
<dbReference type="InterPro" id="IPR035906">
    <property type="entry name" value="MetI-like_sf"/>
</dbReference>
<feature type="transmembrane region" description="Helical" evidence="7">
    <location>
        <begin position="271"/>
        <end position="293"/>
    </location>
</feature>
<comment type="caution">
    <text evidence="9">The sequence shown here is derived from an EMBL/GenBank/DDBJ whole genome shotgun (WGS) entry which is preliminary data.</text>
</comment>
<dbReference type="CDD" id="cd06261">
    <property type="entry name" value="TM_PBP2"/>
    <property type="match status" value="1"/>
</dbReference>
<protein>
    <submittedName>
        <fullName evidence="9">ABC transporter permease</fullName>
    </submittedName>
</protein>
<sequence>MIMSENIGGQNGKDDKITASRFTRKNWFVRMPMSSRVSLGLLVCLVLLSVIAQWLPLNAYAGELSKRMQPIGTPNHLLGTDAQGRDLLARLIFGMRTSLFISVTPVILATLLALLIGIASGFGGPVLHAVCAKLIDLLFAFPGILLSLLIAICLGNGVFSLILALTVVWIAPLSKVAEQEVHRIKDRDYILVARASGAKTIAIIYRQLLPVIFPTVMAYATSLVGASIAIAGGLGFIGLGVPSPAPELGAMLQELQPSIFTNPTLVLEPGILIIFLAILFPIVGDGLNISIGVSKS</sequence>
<dbReference type="EMBL" id="PGLQ01000014">
    <property type="protein sequence ID" value="PJM78231.1"/>
    <property type="molecule type" value="Genomic_DNA"/>
</dbReference>
<evidence type="ECO:0000256" key="7">
    <source>
        <dbReference type="RuleBase" id="RU363032"/>
    </source>
</evidence>
<evidence type="ECO:0000313" key="10">
    <source>
        <dbReference type="Proteomes" id="UP000228755"/>
    </source>
</evidence>
<reference evidence="9 10" key="1">
    <citation type="submission" date="2017-11" db="EMBL/GenBank/DDBJ databases">
        <title>Draft genome sequences of strains TRE 1, TRE D, TRE H and TRI 7, isolated from tamarins, belonging to four potential novel Bifidobacterium species.</title>
        <authorList>
            <person name="Mattarelli P."/>
            <person name="Modesto M."/>
            <person name="Bonetti A."/>
            <person name="Puglisi E."/>
            <person name="Morelli L."/>
        </authorList>
    </citation>
    <scope>NUCLEOTIDE SEQUENCE [LARGE SCALE GENOMIC DNA]</scope>
    <source>
        <strain evidence="10">TRED</strain>
    </source>
</reference>
<evidence type="ECO:0000256" key="6">
    <source>
        <dbReference type="ARBA" id="ARBA00023136"/>
    </source>
</evidence>
<dbReference type="InterPro" id="IPR050366">
    <property type="entry name" value="BP-dependent_transpt_permease"/>
</dbReference>
<feature type="domain" description="ABC transmembrane type-1" evidence="8">
    <location>
        <begin position="95"/>
        <end position="284"/>
    </location>
</feature>
<dbReference type="PANTHER" id="PTHR43386:SF25">
    <property type="entry name" value="PEPTIDE ABC TRANSPORTER PERMEASE PROTEIN"/>
    <property type="match status" value="1"/>
</dbReference>
<keyword evidence="2 7" id="KW-0813">Transport</keyword>
<dbReference type="SUPFAM" id="SSF161098">
    <property type="entry name" value="MetI-like"/>
    <property type="match status" value="1"/>
</dbReference>
<keyword evidence="4 7" id="KW-0812">Transmembrane</keyword>
<evidence type="ECO:0000256" key="1">
    <source>
        <dbReference type="ARBA" id="ARBA00004651"/>
    </source>
</evidence>
<evidence type="ECO:0000259" key="8">
    <source>
        <dbReference type="PROSITE" id="PS50928"/>
    </source>
</evidence>
<dbReference type="GO" id="GO:0005886">
    <property type="term" value="C:plasma membrane"/>
    <property type="evidence" value="ECO:0007669"/>
    <property type="project" value="UniProtKB-SubCell"/>
</dbReference>
<evidence type="ECO:0000256" key="2">
    <source>
        <dbReference type="ARBA" id="ARBA00022448"/>
    </source>
</evidence>
<dbReference type="Pfam" id="PF00528">
    <property type="entry name" value="BPD_transp_1"/>
    <property type="match status" value="1"/>
</dbReference>
<keyword evidence="3" id="KW-1003">Cell membrane</keyword>
<proteinExistence type="inferred from homology"/>
<evidence type="ECO:0000256" key="5">
    <source>
        <dbReference type="ARBA" id="ARBA00022989"/>
    </source>
</evidence>
<dbReference type="PANTHER" id="PTHR43386">
    <property type="entry name" value="OLIGOPEPTIDE TRANSPORT SYSTEM PERMEASE PROTEIN APPC"/>
    <property type="match status" value="1"/>
</dbReference>
<dbReference type="GO" id="GO:0055085">
    <property type="term" value="P:transmembrane transport"/>
    <property type="evidence" value="ECO:0007669"/>
    <property type="project" value="InterPro"/>
</dbReference>
<comment type="subcellular location">
    <subcellularLocation>
        <location evidence="1 7">Cell membrane</location>
        <topology evidence="1 7">Multi-pass membrane protein</topology>
    </subcellularLocation>
</comment>